<keyword evidence="7" id="KW-0328">Glycosyltransferase</keyword>
<evidence type="ECO:0000256" key="11">
    <source>
        <dbReference type="ARBA" id="ARBA00022842"/>
    </source>
</evidence>
<feature type="transmembrane region" description="Helical" evidence="17">
    <location>
        <begin position="130"/>
        <end position="149"/>
    </location>
</feature>
<evidence type="ECO:0000256" key="10">
    <source>
        <dbReference type="ARBA" id="ARBA00022723"/>
    </source>
</evidence>
<accession>A0A7C5YXS6</accession>
<dbReference type="GO" id="GO:0004576">
    <property type="term" value="F:oligosaccharyl transferase activity"/>
    <property type="evidence" value="ECO:0007669"/>
    <property type="project" value="InterPro"/>
</dbReference>
<evidence type="ECO:0000256" key="4">
    <source>
        <dbReference type="ARBA" id="ARBA00004922"/>
    </source>
</evidence>
<feature type="transmembrane region" description="Helical" evidence="17">
    <location>
        <begin position="6"/>
        <end position="24"/>
    </location>
</feature>
<keyword evidence="11" id="KW-0460">Magnesium</keyword>
<comment type="pathway">
    <text evidence="4">Protein modification; protein glycosylation.</text>
</comment>
<feature type="transmembrane region" description="Helical" evidence="17">
    <location>
        <begin position="155"/>
        <end position="172"/>
    </location>
</feature>
<dbReference type="InterPro" id="IPR003674">
    <property type="entry name" value="Oligo_trans_STT3"/>
</dbReference>
<dbReference type="EC" id="2.4.99.21" evidence="6"/>
<dbReference type="PANTHER" id="PTHR13872">
    <property type="entry name" value="DOLICHYL-DIPHOSPHOOLIGOSACCHARIDE--PROTEIN GLYCOSYLTRANSFERASE SUBUNIT"/>
    <property type="match status" value="1"/>
</dbReference>
<keyword evidence="9 17" id="KW-0812">Transmembrane</keyword>
<dbReference type="Gene3D" id="3.40.50.12610">
    <property type="match status" value="1"/>
</dbReference>
<keyword evidence="8" id="KW-0808">Transferase</keyword>
<organism evidence="19">
    <name type="scientific">Ignisphaera aggregans</name>
    <dbReference type="NCBI Taxonomy" id="334771"/>
    <lineage>
        <taxon>Archaea</taxon>
        <taxon>Thermoproteota</taxon>
        <taxon>Thermoprotei</taxon>
        <taxon>Desulfurococcales</taxon>
        <taxon>Desulfurococcaceae</taxon>
        <taxon>Ignisphaera</taxon>
    </lineage>
</organism>
<dbReference type="AlphaFoldDB" id="A0A7C5YXS6"/>
<feature type="transmembrane region" description="Helical" evidence="17">
    <location>
        <begin position="192"/>
        <end position="213"/>
    </location>
</feature>
<dbReference type="InterPro" id="IPR048999">
    <property type="entry name" value="STT3-PglB_core"/>
</dbReference>
<feature type="transmembrane region" description="Helical" evidence="17">
    <location>
        <begin position="105"/>
        <end position="125"/>
    </location>
</feature>
<dbReference type="Pfam" id="PF21436">
    <property type="entry name" value="STT3-PglB_core"/>
    <property type="match status" value="1"/>
</dbReference>
<keyword evidence="14" id="KW-0464">Manganese</keyword>
<feature type="domain" description="STT3/PglB/AglB core" evidence="18">
    <location>
        <begin position="254"/>
        <end position="297"/>
    </location>
</feature>
<comment type="caution">
    <text evidence="19">The sequence shown here is derived from an EMBL/GenBank/DDBJ whole genome shotgun (WGS) entry which is preliminary data.</text>
</comment>
<feature type="transmembrane region" description="Helical" evidence="17">
    <location>
        <begin position="36"/>
        <end position="62"/>
    </location>
</feature>
<evidence type="ECO:0000256" key="1">
    <source>
        <dbReference type="ARBA" id="ARBA00001936"/>
    </source>
</evidence>
<comment type="cofactor">
    <cofactor evidence="2">
        <name>Mg(2+)</name>
        <dbReference type="ChEBI" id="CHEBI:18420"/>
    </cofactor>
</comment>
<evidence type="ECO:0000256" key="3">
    <source>
        <dbReference type="ARBA" id="ARBA00004127"/>
    </source>
</evidence>
<comment type="similarity">
    <text evidence="5">Belongs to the STT3 family.</text>
</comment>
<evidence type="ECO:0000256" key="9">
    <source>
        <dbReference type="ARBA" id="ARBA00022692"/>
    </source>
</evidence>
<dbReference type="PANTHER" id="PTHR13872:SF1">
    <property type="entry name" value="DOLICHYL-DIPHOSPHOOLIGOSACCHARIDE--PROTEIN GLYCOSYLTRANSFERASE SUBUNIT STT3B"/>
    <property type="match status" value="1"/>
</dbReference>
<evidence type="ECO:0000256" key="15">
    <source>
        <dbReference type="ARBA" id="ARBA00030679"/>
    </source>
</evidence>
<sequence>MGGRLVLIVAFIAAFLVFVYASLLHLTLGRAKAIKIYGYTTSALIIAGAILIMLANAAPWILEKITKVIPIAGKILLGLGIRPLGVAETVAQYQPAYVGGLPSHMLLGILVFIFIFIPMVIYELVKNRNILLVTIAVWFIFAWIATYNTAYFSDYVKLATAILIGCSIGVLLRYSKPTIIKIGSLVRIKYGFLQIVALLLALTIAIPSIWVAYAEHSTYYYMYTMVSRAEGFIIPTTVWLEVLDFIRRNTSENSLIISWWDYGYWLTGISRRATLADGATINSTRIEMLAKFFTSNINDSLQYLKQEFGVCRRDEVYVLIFSPVDVYATGNGDVYAAFPIHPAGFGDIPKFISAIVYLATYESASKGPFTTIYSYQNPYYTYATETISSNKWVVNKTITIGGQGIVAAIGLNWNSGNVINATMPRLFAWSVLKSLESLYPDLDIKLIPWIISYGIDQQGRLQTYMDLSSLVLGPVKINNVNQNLFSIAYVGISQPLTLGYNFHRYVFVSLLKLNEDVMRELCR</sequence>
<evidence type="ECO:0000256" key="8">
    <source>
        <dbReference type="ARBA" id="ARBA00022679"/>
    </source>
</evidence>
<evidence type="ECO:0000259" key="18">
    <source>
        <dbReference type="Pfam" id="PF21436"/>
    </source>
</evidence>
<evidence type="ECO:0000256" key="6">
    <source>
        <dbReference type="ARBA" id="ARBA00012602"/>
    </source>
</evidence>
<keyword evidence="12 17" id="KW-1133">Transmembrane helix</keyword>
<keyword evidence="13 17" id="KW-0472">Membrane</keyword>
<protein>
    <recommendedName>
        <fullName evidence="6">dolichyl-phosphooligosaccharide-protein glycotransferase</fullName>
        <ecNumber evidence="6">2.4.99.21</ecNumber>
    </recommendedName>
    <alternativeName>
        <fullName evidence="15">Oligosaccharyl transferase</fullName>
    </alternativeName>
</protein>
<evidence type="ECO:0000256" key="14">
    <source>
        <dbReference type="ARBA" id="ARBA00023211"/>
    </source>
</evidence>
<evidence type="ECO:0000256" key="17">
    <source>
        <dbReference type="SAM" id="Phobius"/>
    </source>
</evidence>
<comment type="subcellular location">
    <subcellularLocation>
        <location evidence="3">Endomembrane system</location>
        <topology evidence="3">Multi-pass membrane protein</topology>
    </subcellularLocation>
</comment>
<dbReference type="UniPathway" id="UPA00378"/>
<keyword evidence="10" id="KW-0479">Metal-binding</keyword>
<evidence type="ECO:0000256" key="2">
    <source>
        <dbReference type="ARBA" id="ARBA00001946"/>
    </source>
</evidence>
<comment type="catalytic activity">
    <reaction evidence="16">
        <text>an archaeal dolichyl phosphooligosaccharide + [protein]-L-asparagine = an archaeal dolichyl phosphate + a glycoprotein with the oligosaccharide chain attached by N-beta-D-glycosyl linkage to a protein L-asparagine.</text>
        <dbReference type="EC" id="2.4.99.21"/>
    </reaction>
</comment>
<reference evidence="19" key="1">
    <citation type="journal article" date="2020" name="mSystems">
        <title>Genome- and Community-Level Interaction Insights into Carbon Utilization and Element Cycling Functions of Hydrothermarchaeota in Hydrothermal Sediment.</title>
        <authorList>
            <person name="Zhou Z."/>
            <person name="Liu Y."/>
            <person name="Xu W."/>
            <person name="Pan J."/>
            <person name="Luo Z.H."/>
            <person name="Li M."/>
        </authorList>
    </citation>
    <scope>NUCLEOTIDE SEQUENCE [LARGE SCALE GENOMIC DNA]</scope>
    <source>
        <strain evidence="19">SpSt-1</strain>
    </source>
</reference>
<evidence type="ECO:0000256" key="13">
    <source>
        <dbReference type="ARBA" id="ARBA00023136"/>
    </source>
</evidence>
<evidence type="ECO:0000313" key="19">
    <source>
        <dbReference type="EMBL" id="HHR97194.1"/>
    </source>
</evidence>
<evidence type="ECO:0000256" key="7">
    <source>
        <dbReference type="ARBA" id="ARBA00022676"/>
    </source>
</evidence>
<dbReference type="GO" id="GO:0046872">
    <property type="term" value="F:metal ion binding"/>
    <property type="evidence" value="ECO:0007669"/>
    <property type="project" value="UniProtKB-KW"/>
</dbReference>
<dbReference type="GO" id="GO:0012505">
    <property type="term" value="C:endomembrane system"/>
    <property type="evidence" value="ECO:0007669"/>
    <property type="project" value="UniProtKB-SubCell"/>
</dbReference>
<dbReference type="GO" id="GO:0016020">
    <property type="term" value="C:membrane"/>
    <property type="evidence" value="ECO:0007669"/>
    <property type="project" value="InterPro"/>
</dbReference>
<evidence type="ECO:0000256" key="5">
    <source>
        <dbReference type="ARBA" id="ARBA00010810"/>
    </source>
</evidence>
<name>A0A7C5YXS6_9CREN</name>
<comment type="cofactor">
    <cofactor evidence="1">
        <name>Mn(2+)</name>
        <dbReference type="ChEBI" id="CHEBI:29035"/>
    </cofactor>
</comment>
<evidence type="ECO:0000256" key="16">
    <source>
        <dbReference type="ARBA" id="ARBA00034066"/>
    </source>
</evidence>
<proteinExistence type="inferred from homology"/>
<evidence type="ECO:0000256" key="12">
    <source>
        <dbReference type="ARBA" id="ARBA00022989"/>
    </source>
</evidence>
<dbReference type="EMBL" id="DRUB01000211">
    <property type="protein sequence ID" value="HHR97194.1"/>
    <property type="molecule type" value="Genomic_DNA"/>
</dbReference>
<gene>
    <name evidence="19" type="ORF">ENL47_10480</name>
</gene>